<proteinExistence type="predicted"/>
<evidence type="ECO:0000256" key="1">
    <source>
        <dbReference type="SAM" id="Phobius"/>
    </source>
</evidence>
<dbReference type="AlphaFoldDB" id="A0A2A9EXK1"/>
<keyword evidence="1" id="KW-0472">Membrane</keyword>
<name>A0A2A9EXK1_9MICO</name>
<accession>A0A2A9EXK1</accession>
<comment type="caution">
    <text evidence="2">The sequence shown here is derived from an EMBL/GenBank/DDBJ whole genome shotgun (WGS) entry which is preliminary data.</text>
</comment>
<dbReference type="RefSeq" id="WP_098464080.1">
    <property type="nucleotide sequence ID" value="NZ_PDJJ01000001.1"/>
</dbReference>
<evidence type="ECO:0000313" key="3">
    <source>
        <dbReference type="Proteomes" id="UP000224130"/>
    </source>
</evidence>
<organism evidence="2 3">
    <name type="scientific">Isoptericola jiangsuensis</name>
    <dbReference type="NCBI Taxonomy" id="548579"/>
    <lineage>
        <taxon>Bacteria</taxon>
        <taxon>Bacillati</taxon>
        <taxon>Actinomycetota</taxon>
        <taxon>Actinomycetes</taxon>
        <taxon>Micrococcales</taxon>
        <taxon>Promicromonosporaceae</taxon>
        <taxon>Isoptericola</taxon>
    </lineage>
</organism>
<sequence>MLPTRLLTGPARVPREDAERGSMSAWAAVTTFAMLLFVGLGVDFGGQLQAVQNTRAVAAEAARIGGQQLDAPAAMRGQGAVASPAAAQEAAMAYIEGAGLTGSVRIIDGRILVDTNATYRTKVLSLVGIGSLPASGHASARIARAVEGVEQ</sequence>
<dbReference type="EMBL" id="PDJJ01000001">
    <property type="protein sequence ID" value="PFG43774.1"/>
    <property type="molecule type" value="Genomic_DNA"/>
</dbReference>
<evidence type="ECO:0000313" key="2">
    <source>
        <dbReference type="EMBL" id="PFG43774.1"/>
    </source>
</evidence>
<reference evidence="2 3" key="1">
    <citation type="submission" date="2017-10" db="EMBL/GenBank/DDBJ databases">
        <title>Sequencing the genomes of 1000 actinobacteria strains.</title>
        <authorList>
            <person name="Klenk H.-P."/>
        </authorList>
    </citation>
    <scope>NUCLEOTIDE SEQUENCE [LARGE SCALE GENOMIC DNA]</scope>
    <source>
        <strain evidence="2 3">DSM 21863</strain>
    </source>
</reference>
<gene>
    <name evidence="2" type="ORF">ATJ88_2482</name>
</gene>
<keyword evidence="1" id="KW-0812">Transmembrane</keyword>
<feature type="transmembrane region" description="Helical" evidence="1">
    <location>
        <begin position="23"/>
        <end position="45"/>
    </location>
</feature>
<keyword evidence="1" id="KW-1133">Transmembrane helix</keyword>
<evidence type="ECO:0008006" key="4">
    <source>
        <dbReference type="Google" id="ProtNLM"/>
    </source>
</evidence>
<protein>
    <recommendedName>
        <fullName evidence="4">Flp pilus-assembly TadE/G-like protein</fullName>
    </recommendedName>
</protein>
<keyword evidence="3" id="KW-1185">Reference proteome</keyword>
<dbReference type="Proteomes" id="UP000224130">
    <property type="component" value="Unassembled WGS sequence"/>
</dbReference>
<dbReference type="OrthoDB" id="3853888at2"/>